<dbReference type="Pfam" id="PF14907">
    <property type="entry name" value="NTP_transf_5"/>
    <property type="match status" value="1"/>
</dbReference>
<name>A0ABV5AV56_9BACL</name>
<dbReference type="InterPro" id="IPR039498">
    <property type="entry name" value="NTP_transf_5"/>
</dbReference>
<dbReference type="RefSeq" id="WP_375355931.1">
    <property type="nucleotide sequence ID" value="NZ_JBHHMI010000011.1"/>
</dbReference>
<reference evidence="1 2" key="1">
    <citation type="submission" date="2024-09" db="EMBL/GenBank/DDBJ databases">
        <title>Paenibacillus zeirhizospherea sp. nov., isolated from surface of the maize (Zea mays) roots in a horticulture field, Hungary.</title>
        <authorList>
            <person name="Marton D."/>
            <person name="Farkas M."/>
            <person name="Bedics A."/>
            <person name="Toth E."/>
            <person name="Tancsics A."/>
            <person name="Boka K."/>
            <person name="Maroti G."/>
            <person name="Kriszt B."/>
            <person name="Cserhati M."/>
        </authorList>
    </citation>
    <scope>NUCLEOTIDE SEQUENCE [LARGE SCALE GENOMIC DNA]</scope>
    <source>
        <strain evidence="1 2">KCTC 33519</strain>
    </source>
</reference>
<dbReference type="EMBL" id="JBHHMI010000011">
    <property type="protein sequence ID" value="MFB5267895.1"/>
    <property type="molecule type" value="Genomic_DNA"/>
</dbReference>
<dbReference type="Proteomes" id="UP001580346">
    <property type="component" value="Unassembled WGS sequence"/>
</dbReference>
<dbReference type="InterPro" id="IPR043519">
    <property type="entry name" value="NT_sf"/>
</dbReference>
<keyword evidence="2" id="KW-1185">Reference proteome</keyword>
<sequence length="394" mass="46847">MNRTFHLNTAHFPKELTLLLELLQERDETDISEKVKDQLSHVDWDRFLELVRHHRVYPLIYLTLKKVDKELIPASILQNLHSDYIKNTFQMLHLSGEMEKVCKAFNESGINSLMLKGPMLAEALYGDVSLRTSRDLDILIHVEDIEKSERILENYGYQLKDEFPRILGDWKWRTHHINYYHPQKKIEVELHWRLKLGIGNEPDFKELWERKVRSSLTSEPVYSLGEEDLFLFLTSHGARHAWSRLRWLVDIDRLVRRGLRWESVCSLLKKHHNLHIGGQSLLLASKLLQTPLTQTMDSLICNRHAYQIAQQSIFFIKEKADLFPTAPKYLTGRLNRYLISLMPLSQKYKYYISILHPTSYDAELLPLPKPLHFIYFPLRPFLWFWRQMKQRTHA</sequence>
<accession>A0ABV5AV56</accession>
<dbReference type="SUPFAM" id="SSF81301">
    <property type="entry name" value="Nucleotidyltransferase"/>
    <property type="match status" value="1"/>
</dbReference>
<proteinExistence type="predicted"/>
<evidence type="ECO:0000313" key="1">
    <source>
        <dbReference type="EMBL" id="MFB5267895.1"/>
    </source>
</evidence>
<protein>
    <submittedName>
        <fullName evidence="1">Nucleotidyltransferase family protein</fullName>
    </submittedName>
</protein>
<organism evidence="1 2">
    <name type="scientific">Paenibacillus enshidis</name>
    <dbReference type="NCBI Taxonomy" id="1458439"/>
    <lineage>
        <taxon>Bacteria</taxon>
        <taxon>Bacillati</taxon>
        <taxon>Bacillota</taxon>
        <taxon>Bacilli</taxon>
        <taxon>Bacillales</taxon>
        <taxon>Paenibacillaceae</taxon>
        <taxon>Paenibacillus</taxon>
    </lineage>
</organism>
<dbReference type="Gene3D" id="3.30.460.40">
    <property type="match status" value="1"/>
</dbReference>
<evidence type="ECO:0000313" key="2">
    <source>
        <dbReference type="Proteomes" id="UP001580346"/>
    </source>
</evidence>
<comment type="caution">
    <text evidence="1">The sequence shown here is derived from an EMBL/GenBank/DDBJ whole genome shotgun (WGS) entry which is preliminary data.</text>
</comment>
<gene>
    <name evidence="1" type="ORF">ACE41H_14090</name>
</gene>